<dbReference type="AlphaFoldDB" id="A0A0Q3TLM4"/>
<evidence type="ECO:0000256" key="1">
    <source>
        <dbReference type="SAM" id="Phobius"/>
    </source>
</evidence>
<feature type="transmembrane region" description="Helical" evidence="1">
    <location>
        <begin position="16"/>
        <end position="35"/>
    </location>
</feature>
<dbReference type="Proteomes" id="UP000051888">
    <property type="component" value="Unassembled WGS sequence"/>
</dbReference>
<gene>
    <name evidence="2" type="ORF">AN964_16170</name>
</gene>
<evidence type="ECO:0000313" key="2">
    <source>
        <dbReference type="EMBL" id="KQL54888.1"/>
    </source>
</evidence>
<feature type="transmembrane region" description="Helical" evidence="1">
    <location>
        <begin position="47"/>
        <end position="66"/>
    </location>
</feature>
<dbReference type="RefSeq" id="WP_055740680.1">
    <property type="nucleotide sequence ID" value="NZ_LJJC01000004.1"/>
</dbReference>
<sequence length="172" mass="19988">MTIIIEYNRSRGDGEMSIAVICSVTWLVISVFAIVPKRFTLVDMVFIYFVSTILSCTIFTILDINLQWVPASRETEKALALNIGRFIEIPLILIMAADILNSRLRTPNRWGIALVICLFLTINDWIYLSLDIVEYRKWNYIYAFIDYGLFIVIIAWIARWFVLLHRGGMEKV</sequence>
<feature type="transmembrane region" description="Helical" evidence="1">
    <location>
        <begin position="140"/>
        <end position="162"/>
    </location>
</feature>
<accession>A0A0Q3TLM4</accession>
<feature type="transmembrane region" description="Helical" evidence="1">
    <location>
        <begin position="78"/>
        <end position="97"/>
    </location>
</feature>
<feature type="transmembrane region" description="Helical" evidence="1">
    <location>
        <begin position="109"/>
        <end position="128"/>
    </location>
</feature>
<comment type="caution">
    <text evidence="2">The sequence shown here is derived from an EMBL/GenBank/DDBJ whole genome shotgun (WGS) entry which is preliminary data.</text>
</comment>
<dbReference type="PATRIC" id="fig|157838.3.peg.3576"/>
<keyword evidence="3" id="KW-1185">Reference proteome</keyword>
<reference evidence="2 3" key="1">
    <citation type="submission" date="2015-09" db="EMBL/GenBank/DDBJ databases">
        <title>Genome sequencing project for genomic taxonomy and phylogenomics of Bacillus-like bacteria.</title>
        <authorList>
            <person name="Liu B."/>
            <person name="Wang J."/>
            <person name="Zhu Y."/>
            <person name="Liu G."/>
            <person name="Chen Q."/>
            <person name="Chen Z."/>
            <person name="Lan J."/>
            <person name="Che J."/>
            <person name="Ge C."/>
            <person name="Shi H."/>
            <person name="Pan Z."/>
            <person name="Liu X."/>
        </authorList>
    </citation>
    <scope>NUCLEOTIDE SEQUENCE [LARGE SCALE GENOMIC DNA]</scope>
    <source>
        <strain evidence="2 3">LMG 18435</strain>
    </source>
</reference>
<organism evidence="2 3">
    <name type="scientific">Heyndrickxia shackletonii</name>
    <dbReference type="NCBI Taxonomy" id="157838"/>
    <lineage>
        <taxon>Bacteria</taxon>
        <taxon>Bacillati</taxon>
        <taxon>Bacillota</taxon>
        <taxon>Bacilli</taxon>
        <taxon>Bacillales</taxon>
        <taxon>Bacillaceae</taxon>
        <taxon>Heyndrickxia</taxon>
    </lineage>
</organism>
<keyword evidence="1" id="KW-0812">Transmembrane</keyword>
<protein>
    <submittedName>
        <fullName evidence="2">Uncharacterized protein</fullName>
    </submittedName>
</protein>
<keyword evidence="1" id="KW-0472">Membrane</keyword>
<evidence type="ECO:0000313" key="3">
    <source>
        <dbReference type="Proteomes" id="UP000051888"/>
    </source>
</evidence>
<proteinExistence type="predicted"/>
<keyword evidence="1" id="KW-1133">Transmembrane helix</keyword>
<name>A0A0Q3TLM4_9BACI</name>
<dbReference type="EMBL" id="LJJC01000004">
    <property type="protein sequence ID" value="KQL54888.1"/>
    <property type="molecule type" value="Genomic_DNA"/>
</dbReference>